<evidence type="ECO:0000313" key="1">
    <source>
        <dbReference type="EMBL" id="TFW17277.1"/>
    </source>
</evidence>
<accession>A0A4Y9S712</accession>
<dbReference type="EMBL" id="SPVG01000210">
    <property type="protein sequence ID" value="TFW17277.1"/>
    <property type="molecule type" value="Genomic_DNA"/>
</dbReference>
<dbReference type="Gene3D" id="3.20.20.370">
    <property type="entry name" value="Glycoside hydrolase/deacetylase"/>
    <property type="match status" value="1"/>
</dbReference>
<dbReference type="RefSeq" id="WP_135203521.1">
    <property type="nucleotide sequence ID" value="NZ_SPVG01000210.1"/>
</dbReference>
<proteinExistence type="predicted"/>
<evidence type="ECO:0000313" key="2">
    <source>
        <dbReference type="Proteomes" id="UP000297729"/>
    </source>
</evidence>
<dbReference type="InterPro" id="IPR011330">
    <property type="entry name" value="Glyco_hydro/deAcase_b/a-brl"/>
</dbReference>
<comment type="caution">
    <text evidence="1">The sequence shown here is derived from an EMBL/GenBank/DDBJ whole genome shotgun (WGS) entry which is preliminary data.</text>
</comment>
<dbReference type="GO" id="GO:0005975">
    <property type="term" value="P:carbohydrate metabolic process"/>
    <property type="evidence" value="ECO:0007669"/>
    <property type="project" value="InterPro"/>
</dbReference>
<dbReference type="Proteomes" id="UP000297729">
    <property type="component" value="Unassembled WGS sequence"/>
</dbReference>
<dbReference type="AlphaFoldDB" id="A0A4Y9S712"/>
<organism evidence="1 2">
    <name type="scientific">Duganella callida</name>
    <dbReference type="NCBI Taxonomy" id="2561932"/>
    <lineage>
        <taxon>Bacteria</taxon>
        <taxon>Pseudomonadati</taxon>
        <taxon>Pseudomonadota</taxon>
        <taxon>Betaproteobacteria</taxon>
        <taxon>Burkholderiales</taxon>
        <taxon>Oxalobacteraceae</taxon>
        <taxon>Telluria group</taxon>
        <taxon>Duganella</taxon>
    </lineage>
</organism>
<protein>
    <submittedName>
        <fullName evidence="1">Polysaccharide deacetylase</fullName>
    </submittedName>
</protein>
<name>A0A4Y9S712_9BURK</name>
<gene>
    <name evidence="1" type="ORF">E4L98_21140</name>
</gene>
<dbReference type="OrthoDB" id="8597776at2"/>
<sequence>MSMHVCITIDTEYSIAGAFADAALQPIADPVVWCDVDGRSEGLGFLLQCFAQHRIEATFFVEALHRAYFRHDPMRPIVGRIAEAGHEVQLHVHPCWSVFEHADWRERVRRQPRQDDFAGRAEDDSLRLIEQGLDSFRAWGLPRPAAFRSGSLQHDDQLYRALARSGIPYSSNIGLSVYDSGDPDYRLYSGAHVRHGVLECPLLTFSDWRLGARRHLKTLTIAGTSLAETCSLLDMAERAGIPLVVILTHPFEYVQSRDLGRAPARRHRLNQQRLTSLCAYLDRNRDRFTPSGLARAAPSGLKQPPDNLLLQGTLGQSIRRMAAQVAYDKYGQLALAAHRFGLVSEYRL</sequence>
<dbReference type="SUPFAM" id="SSF88713">
    <property type="entry name" value="Glycoside hydrolase/deacetylase"/>
    <property type="match status" value="1"/>
</dbReference>
<keyword evidence="2" id="KW-1185">Reference proteome</keyword>
<reference evidence="1 2" key="1">
    <citation type="submission" date="2019-03" db="EMBL/GenBank/DDBJ databases">
        <title>Draft Genome Sequence of Duganella callidus sp. nov., a Novel Duganella Species Isolated from Cultivated Soil.</title>
        <authorList>
            <person name="Raths R."/>
            <person name="Peta V."/>
            <person name="Bucking H."/>
        </authorList>
    </citation>
    <scope>NUCLEOTIDE SEQUENCE [LARGE SCALE GENOMIC DNA]</scope>
    <source>
        <strain evidence="1 2">DN04</strain>
    </source>
</reference>